<keyword evidence="5 9" id="KW-0378">Hydrolase</keyword>
<dbReference type="SUPFAM" id="SSF81606">
    <property type="entry name" value="PP2C-like"/>
    <property type="match status" value="1"/>
</dbReference>
<evidence type="ECO:0000256" key="1">
    <source>
        <dbReference type="ARBA" id="ARBA00001936"/>
    </source>
</evidence>
<evidence type="ECO:0000313" key="12">
    <source>
        <dbReference type="Proteomes" id="UP000232323"/>
    </source>
</evidence>
<dbReference type="Pfam" id="PF00481">
    <property type="entry name" value="PP2C"/>
    <property type="match status" value="1"/>
</dbReference>
<dbReference type="CDD" id="cd00143">
    <property type="entry name" value="PP2Cc"/>
    <property type="match status" value="1"/>
</dbReference>
<evidence type="ECO:0000256" key="5">
    <source>
        <dbReference type="ARBA" id="ARBA00022801"/>
    </source>
</evidence>
<keyword evidence="8" id="KW-0464">Manganese</keyword>
<evidence type="ECO:0000256" key="4">
    <source>
        <dbReference type="ARBA" id="ARBA00022723"/>
    </source>
</evidence>
<dbReference type="PROSITE" id="PS01032">
    <property type="entry name" value="PPM_1"/>
    <property type="match status" value="1"/>
</dbReference>
<keyword evidence="7 9" id="KW-0904">Protein phosphatase</keyword>
<dbReference type="STRING" id="1157962.A0A250WZ64"/>
<dbReference type="InterPro" id="IPR001932">
    <property type="entry name" value="PPM-type_phosphatase-like_dom"/>
</dbReference>
<evidence type="ECO:0000256" key="3">
    <source>
        <dbReference type="ARBA" id="ARBA00013081"/>
    </source>
</evidence>
<dbReference type="SMART" id="SM00332">
    <property type="entry name" value="PP2Cc"/>
    <property type="match status" value="1"/>
</dbReference>
<dbReference type="AlphaFoldDB" id="A0A250WZ64"/>
<evidence type="ECO:0000256" key="8">
    <source>
        <dbReference type="ARBA" id="ARBA00023211"/>
    </source>
</evidence>
<organism evidence="11 12">
    <name type="scientific">Chlamydomonas eustigma</name>
    <dbReference type="NCBI Taxonomy" id="1157962"/>
    <lineage>
        <taxon>Eukaryota</taxon>
        <taxon>Viridiplantae</taxon>
        <taxon>Chlorophyta</taxon>
        <taxon>core chlorophytes</taxon>
        <taxon>Chlorophyceae</taxon>
        <taxon>CS clade</taxon>
        <taxon>Chlamydomonadales</taxon>
        <taxon>Chlamydomonadaceae</taxon>
        <taxon>Chlamydomonas</taxon>
    </lineage>
</organism>
<comment type="similarity">
    <text evidence="9">Belongs to the PP2C family.</text>
</comment>
<reference evidence="11 12" key="1">
    <citation type="submission" date="2017-08" db="EMBL/GenBank/DDBJ databases">
        <title>Acidophilic green algal genome provides insights into adaptation to an acidic environment.</title>
        <authorList>
            <person name="Hirooka S."/>
            <person name="Hirose Y."/>
            <person name="Kanesaki Y."/>
            <person name="Higuchi S."/>
            <person name="Fujiwara T."/>
            <person name="Onuma R."/>
            <person name="Era A."/>
            <person name="Ohbayashi R."/>
            <person name="Uzuka A."/>
            <person name="Nozaki H."/>
            <person name="Yoshikawa H."/>
            <person name="Miyagishima S.Y."/>
        </authorList>
    </citation>
    <scope>NUCLEOTIDE SEQUENCE [LARGE SCALE GENOMIC DNA]</scope>
    <source>
        <strain evidence="11 12">NIES-2499</strain>
    </source>
</reference>
<dbReference type="GO" id="GO:0004722">
    <property type="term" value="F:protein serine/threonine phosphatase activity"/>
    <property type="evidence" value="ECO:0007669"/>
    <property type="project" value="UniProtKB-EC"/>
</dbReference>
<dbReference type="InterPro" id="IPR015655">
    <property type="entry name" value="PP2C"/>
</dbReference>
<protein>
    <recommendedName>
        <fullName evidence="3">protein-serine/threonine phosphatase</fullName>
        <ecNumber evidence="3">3.1.3.16</ecNumber>
    </recommendedName>
</protein>
<accession>A0A250WZ64</accession>
<keyword evidence="4" id="KW-0479">Metal-binding</keyword>
<dbReference type="OrthoDB" id="10264738at2759"/>
<dbReference type="GO" id="GO:0046872">
    <property type="term" value="F:metal ion binding"/>
    <property type="evidence" value="ECO:0007669"/>
    <property type="project" value="UniProtKB-KW"/>
</dbReference>
<dbReference type="InterPro" id="IPR036457">
    <property type="entry name" value="PPM-type-like_dom_sf"/>
</dbReference>
<dbReference type="InterPro" id="IPR000222">
    <property type="entry name" value="PP2C_BS"/>
</dbReference>
<keyword evidence="12" id="KW-1185">Reference proteome</keyword>
<name>A0A250WZ64_9CHLO</name>
<evidence type="ECO:0000256" key="2">
    <source>
        <dbReference type="ARBA" id="ARBA00001946"/>
    </source>
</evidence>
<gene>
    <name evidence="11" type="ORF">CEUSTIGMA_g3518.t1</name>
</gene>
<evidence type="ECO:0000259" key="10">
    <source>
        <dbReference type="PROSITE" id="PS51746"/>
    </source>
</evidence>
<dbReference type="Proteomes" id="UP000232323">
    <property type="component" value="Unassembled WGS sequence"/>
</dbReference>
<dbReference type="Gene3D" id="3.60.40.10">
    <property type="entry name" value="PPM-type phosphatase domain"/>
    <property type="match status" value="1"/>
</dbReference>
<evidence type="ECO:0000256" key="9">
    <source>
        <dbReference type="RuleBase" id="RU003465"/>
    </source>
</evidence>
<dbReference type="EMBL" id="BEGY01000015">
    <property type="protein sequence ID" value="GAX76075.1"/>
    <property type="molecule type" value="Genomic_DNA"/>
</dbReference>
<evidence type="ECO:0000313" key="11">
    <source>
        <dbReference type="EMBL" id="GAX76075.1"/>
    </source>
</evidence>
<comment type="cofactor">
    <cofactor evidence="1">
        <name>Mn(2+)</name>
        <dbReference type="ChEBI" id="CHEBI:29035"/>
    </cofactor>
</comment>
<comment type="cofactor">
    <cofactor evidence="2">
        <name>Mg(2+)</name>
        <dbReference type="ChEBI" id="CHEBI:18420"/>
    </cofactor>
</comment>
<dbReference type="EC" id="3.1.3.16" evidence="3"/>
<keyword evidence="6" id="KW-0460">Magnesium</keyword>
<proteinExistence type="inferred from homology"/>
<evidence type="ECO:0000256" key="6">
    <source>
        <dbReference type="ARBA" id="ARBA00022842"/>
    </source>
</evidence>
<sequence length="135" mass="14926">MKGKRPNMEDFHHAEFKRDSRSGEVVGFFGVFDGHGGPHAAHYVKTNLLNNLFQHAKFPSDILAAVTESYAATDEQYMRQDAGTRKEAGCTAVTLIVYQHRLIVANVGDSRAVLCRGGEAIAVSVDHKPNNKEER</sequence>
<evidence type="ECO:0000256" key="7">
    <source>
        <dbReference type="ARBA" id="ARBA00022912"/>
    </source>
</evidence>
<comment type="caution">
    <text evidence="11">The sequence shown here is derived from an EMBL/GenBank/DDBJ whole genome shotgun (WGS) entry which is preliminary data.</text>
</comment>
<dbReference type="PANTHER" id="PTHR47992">
    <property type="entry name" value="PROTEIN PHOSPHATASE"/>
    <property type="match status" value="1"/>
</dbReference>
<feature type="domain" description="PPM-type phosphatase" evidence="10">
    <location>
        <begin position="1"/>
        <end position="135"/>
    </location>
</feature>
<dbReference type="PROSITE" id="PS51746">
    <property type="entry name" value="PPM_2"/>
    <property type="match status" value="1"/>
</dbReference>